<evidence type="ECO:0000313" key="2">
    <source>
        <dbReference type="Proteomes" id="UP000272528"/>
    </source>
</evidence>
<dbReference type="OrthoDB" id="2377048at2"/>
<keyword evidence="2" id="KW-1185">Reference proteome</keyword>
<dbReference type="Gene3D" id="3.10.450.390">
    <property type="entry name" value="Protein of unknown function DUF3889"/>
    <property type="match status" value="1"/>
</dbReference>
<proteinExistence type="predicted"/>
<evidence type="ECO:0000313" key="1">
    <source>
        <dbReference type="EMBL" id="AZN40933.1"/>
    </source>
</evidence>
<dbReference type="KEGG" id="palb:EJC50_15590"/>
<reference evidence="2" key="1">
    <citation type="submission" date="2018-12" db="EMBL/GenBank/DDBJ databases">
        <title>Genome sequence of Peanibacillus sp.</title>
        <authorList>
            <person name="Subramani G."/>
            <person name="Srinivasan S."/>
            <person name="Kim M.K."/>
        </authorList>
    </citation>
    <scope>NUCLEOTIDE SEQUENCE [LARGE SCALE GENOMIC DNA]</scope>
    <source>
        <strain evidence="2">18JY67-1</strain>
    </source>
</reference>
<accession>A0A3Q8X5N7</accession>
<dbReference type="EMBL" id="CP034437">
    <property type="protein sequence ID" value="AZN40933.1"/>
    <property type="molecule type" value="Genomic_DNA"/>
</dbReference>
<dbReference type="Proteomes" id="UP000272528">
    <property type="component" value="Chromosome"/>
</dbReference>
<dbReference type="InterPro" id="IPR024987">
    <property type="entry name" value="DUF3889"/>
</dbReference>
<sequence length="122" mass="14124">MSWRWIAVMKVVWMTMALAVLVFNTAVVQAGAEPSYAKWGRLAMKETAQRYHADITDYKHVGRKVEDGGLMSETFRLQLRKGAKEFEVTVRIWFEQQSERVVRIHFSEDDKMNGLPAAMILM</sequence>
<gene>
    <name evidence="1" type="ORF">EJC50_15590</name>
</gene>
<dbReference type="AlphaFoldDB" id="A0A3Q8X5N7"/>
<protein>
    <submittedName>
        <fullName evidence="1">DUF3889 domain-containing protein</fullName>
    </submittedName>
</protein>
<dbReference type="Pfam" id="PF13028">
    <property type="entry name" value="DUF3889"/>
    <property type="match status" value="1"/>
</dbReference>
<organism evidence="1 2">
    <name type="scientific">Paenibacillus albus</name>
    <dbReference type="NCBI Taxonomy" id="2495582"/>
    <lineage>
        <taxon>Bacteria</taxon>
        <taxon>Bacillati</taxon>
        <taxon>Bacillota</taxon>
        <taxon>Bacilli</taxon>
        <taxon>Bacillales</taxon>
        <taxon>Paenibacillaceae</taxon>
        <taxon>Paenibacillus</taxon>
    </lineage>
</organism>
<name>A0A3Q8X5N7_9BACL</name>